<name>A0A0A9VX20_LYGHE</name>
<keyword evidence="2" id="KW-0813">Transport</keyword>
<feature type="domain" description="MHD" evidence="5">
    <location>
        <begin position="45"/>
        <end position="285"/>
    </location>
</feature>
<dbReference type="GO" id="GO:0006886">
    <property type="term" value="P:intracellular protein transport"/>
    <property type="evidence" value="ECO:0007669"/>
    <property type="project" value="InterPro"/>
</dbReference>
<dbReference type="InterPro" id="IPR028565">
    <property type="entry name" value="MHD"/>
</dbReference>
<evidence type="ECO:0000259" key="5">
    <source>
        <dbReference type="PROSITE" id="PS51072"/>
    </source>
</evidence>
<accession>A0A0A9VX20</accession>
<organism evidence="6">
    <name type="scientific">Lygus hesperus</name>
    <name type="common">Western plant bug</name>
    <dbReference type="NCBI Taxonomy" id="30085"/>
    <lineage>
        <taxon>Eukaryota</taxon>
        <taxon>Metazoa</taxon>
        <taxon>Ecdysozoa</taxon>
        <taxon>Arthropoda</taxon>
        <taxon>Hexapoda</taxon>
        <taxon>Insecta</taxon>
        <taxon>Pterygota</taxon>
        <taxon>Neoptera</taxon>
        <taxon>Paraneoptera</taxon>
        <taxon>Hemiptera</taxon>
        <taxon>Heteroptera</taxon>
        <taxon>Panheteroptera</taxon>
        <taxon>Cimicomorpha</taxon>
        <taxon>Miridae</taxon>
        <taxon>Mirini</taxon>
        <taxon>Lygus</taxon>
    </lineage>
</organism>
<evidence type="ECO:0000256" key="2">
    <source>
        <dbReference type="ARBA" id="ARBA00022448"/>
    </source>
</evidence>
<evidence type="ECO:0000313" key="7">
    <source>
        <dbReference type="EMBL" id="JAF99737.1"/>
    </source>
</evidence>
<dbReference type="InterPro" id="IPR036168">
    <property type="entry name" value="AP2_Mu_C_sf"/>
</dbReference>
<reference evidence="6" key="2">
    <citation type="submission" date="2014-07" db="EMBL/GenBank/DDBJ databases">
        <authorList>
            <person name="Hull J."/>
        </authorList>
    </citation>
    <scope>NUCLEOTIDE SEQUENCE</scope>
</reference>
<dbReference type="EMBL" id="GBHO01043866">
    <property type="protein sequence ID" value="JAF99737.1"/>
    <property type="molecule type" value="Transcribed_RNA"/>
</dbReference>
<evidence type="ECO:0000256" key="4">
    <source>
        <dbReference type="ARBA" id="ARBA00023136"/>
    </source>
</evidence>
<keyword evidence="3" id="KW-0653">Protein transport</keyword>
<keyword evidence="4" id="KW-0472">Membrane</keyword>
<evidence type="ECO:0000256" key="1">
    <source>
        <dbReference type="ARBA" id="ARBA00004308"/>
    </source>
</evidence>
<dbReference type="EMBL" id="GBHO01043868">
    <property type="protein sequence ID" value="JAF99735.1"/>
    <property type="molecule type" value="Transcribed_RNA"/>
</dbReference>
<dbReference type="GO" id="GO:0030131">
    <property type="term" value="C:clathrin adaptor complex"/>
    <property type="evidence" value="ECO:0007669"/>
    <property type="project" value="InterPro"/>
</dbReference>
<dbReference type="PRINTS" id="PR00314">
    <property type="entry name" value="CLATHRINADPT"/>
</dbReference>
<reference evidence="6" key="1">
    <citation type="journal article" date="2014" name="PLoS ONE">
        <title>Transcriptome-Based Identification of ABC Transporters in the Western Tarnished Plant Bug Lygus hesperus.</title>
        <authorList>
            <person name="Hull J.J."/>
            <person name="Chaney K."/>
            <person name="Geib S.M."/>
            <person name="Fabrick J.A."/>
            <person name="Brent C.S."/>
            <person name="Walsh D."/>
            <person name="Lavine L.C."/>
        </authorList>
    </citation>
    <scope>NUCLEOTIDE SEQUENCE</scope>
</reference>
<dbReference type="InterPro" id="IPR050431">
    <property type="entry name" value="Adaptor_comp_med_subunit"/>
</dbReference>
<evidence type="ECO:0000256" key="3">
    <source>
        <dbReference type="ARBA" id="ARBA00022927"/>
    </source>
</evidence>
<dbReference type="AlphaFoldDB" id="A0A0A9VX20"/>
<dbReference type="PANTHER" id="PTHR10529">
    <property type="entry name" value="AP COMPLEX SUBUNIT MU"/>
    <property type="match status" value="1"/>
</dbReference>
<protein>
    <submittedName>
        <fullName evidence="6">AP-3 complex subunit mu-2</fullName>
    </submittedName>
</protein>
<dbReference type="PROSITE" id="PS51072">
    <property type="entry name" value="MHD"/>
    <property type="match status" value="1"/>
</dbReference>
<gene>
    <name evidence="6" type="primary">Ap3m2_1</name>
    <name evidence="7" type="synonym">Ap3m2_0</name>
    <name evidence="6" type="ORF">CM83_7112</name>
    <name evidence="7" type="ORF">CM83_7115</name>
</gene>
<sequence>MIKPPTISTRVMDALSSSPSSVNSAAPITSFNKIPWRKSTTKYTNNEIYFDIIEYINLIIDKDKHIVHSSLTGNVHTKCYLQGVPDITLHFVGLDNVDHCSLHHSVRISRFERDGILSLIPPDNEFVLLSYQKNNISAKIPININPYFIFDNDATKFSIHLSNVTDPSTSSLSITDVSIQITIPVEAVKVNATSKSGTIKEDLIRHILYWNISKLQRRSTMILEGSFIYDTNHFSFERPVITVQFEAKHYSISNVTIDGLVIQNVTYSPARGIRSTVRVNNFQIRT</sequence>
<comment type="subcellular location">
    <subcellularLocation>
        <location evidence="1">Endomembrane system</location>
    </subcellularLocation>
</comment>
<dbReference type="Pfam" id="PF00928">
    <property type="entry name" value="Adap_comp_sub"/>
    <property type="match status" value="1"/>
</dbReference>
<dbReference type="SUPFAM" id="SSF49447">
    <property type="entry name" value="Second domain of Mu2 adaptin subunit (ap50) of ap2 adaptor"/>
    <property type="match status" value="1"/>
</dbReference>
<evidence type="ECO:0000313" key="6">
    <source>
        <dbReference type="EMBL" id="JAF99735.1"/>
    </source>
</evidence>
<dbReference type="InterPro" id="IPR001392">
    <property type="entry name" value="Clathrin_mu"/>
</dbReference>
<dbReference type="Gene3D" id="2.60.40.1170">
    <property type="entry name" value="Mu homology domain, subdomain B"/>
    <property type="match status" value="2"/>
</dbReference>
<proteinExistence type="predicted"/>
<dbReference type="GO" id="GO:0016192">
    <property type="term" value="P:vesicle-mediated transport"/>
    <property type="evidence" value="ECO:0007669"/>
    <property type="project" value="InterPro"/>
</dbReference>
<dbReference type="GO" id="GO:0012505">
    <property type="term" value="C:endomembrane system"/>
    <property type="evidence" value="ECO:0007669"/>
    <property type="project" value="UniProtKB-SubCell"/>
</dbReference>